<evidence type="ECO:0000313" key="6">
    <source>
        <dbReference type="EMBL" id="TKD53199.1"/>
    </source>
</evidence>
<evidence type="ECO:0000256" key="2">
    <source>
        <dbReference type="ARBA" id="ARBA00022692"/>
    </source>
</evidence>
<keyword evidence="2 5" id="KW-0812">Transmembrane</keyword>
<name>A0A4U1L8C0_9SPHN</name>
<dbReference type="EMBL" id="SWKR01000001">
    <property type="protein sequence ID" value="TKD53199.1"/>
    <property type="molecule type" value="Genomic_DNA"/>
</dbReference>
<dbReference type="Proteomes" id="UP000309138">
    <property type="component" value="Unassembled WGS sequence"/>
</dbReference>
<dbReference type="InterPro" id="IPR059112">
    <property type="entry name" value="CysZ/EI24"/>
</dbReference>
<accession>A0A4U1L8C0</accession>
<keyword evidence="3 5" id="KW-1133">Transmembrane helix</keyword>
<dbReference type="AlphaFoldDB" id="A0A4U1L8C0"/>
<proteinExistence type="predicted"/>
<evidence type="ECO:0000256" key="5">
    <source>
        <dbReference type="SAM" id="Phobius"/>
    </source>
</evidence>
<evidence type="ECO:0008006" key="8">
    <source>
        <dbReference type="Google" id="ProtNLM"/>
    </source>
</evidence>
<dbReference type="OrthoDB" id="5421146at2"/>
<sequence>MLRAFALSLAQLRDPPVLRVLAKTLALTLLLFALLAGAAWWGADAGVTLLGAGEGWQALAGALAALVAIGAAWLLFRVVAIAVIGIFADDVVEAVERRHYPAALGTARPVSFARGLRMGAGSALRAILVNAALAPVYVALLVTGIGTAAAFFLVNGWLLGRDLGDMVAARHRPAAAMRDWRATTGIGRLALGLVGTALLLIPVANLLAPVIAAAMATHWYHRRESM</sequence>
<dbReference type="RefSeq" id="WP_136941619.1">
    <property type="nucleotide sequence ID" value="NZ_SWKR01000001.1"/>
</dbReference>
<comment type="caution">
    <text evidence="6">The sequence shown here is derived from an EMBL/GenBank/DDBJ whole genome shotgun (WGS) entry which is preliminary data.</text>
</comment>
<reference evidence="6 7" key="1">
    <citation type="submission" date="2019-04" db="EMBL/GenBank/DDBJ databases">
        <authorList>
            <person name="Yang Y."/>
            <person name="Wei D."/>
        </authorList>
    </citation>
    <scope>NUCLEOTIDE SEQUENCE [LARGE SCALE GENOMIC DNA]</scope>
    <source>
        <strain evidence="6 7">L-1-4w-11</strain>
    </source>
</reference>
<evidence type="ECO:0000256" key="1">
    <source>
        <dbReference type="ARBA" id="ARBA00004141"/>
    </source>
</evidence>
<dbReference type="Pfam" id="PF07264">
    <property type="entry name" value="EI24"/>
    <property type="match status" value="1"/>
</dbReference>
<evidence type="ECO:0000256" key="4">
    <source>
        <dbReference type="ARBA" id="ARBA00023136"/>
    </source>
</evidence>
<organism evidence="6 7">
    <name type="scientific">Sphingomonas baiyangensis</name>
    <dbReference type="NCBI Taxonomy" id="2572576"/>
    <lineage>
        <taxon>Bacteria</taxon>
        <taxon>Pseudomonadati</taxon>
        <taxon>Pseudomonadota</taxon>
        <taxon>Alphaproteobacteria</taxon>
        <taxon>Sphingomonadales</taxon>
        <taxon>Sphingomonadaceae</taxon>
        <taxon>Sphingomonas</taxon>
    </lineage>
</organism>
<feature type="transmembrane region" description="Helical" evidence="5">
    <location>
        <begin position="20"/>
        <end position="43"/>
    </location>
</feature>
<feature type="transmembrane region" description="Helical" evidence="5">
    <location>
        <begin position="63"/>
        <end position="88"/>
    </location>
</feature>
<feature type="transmembrane region" description="Helical" evidence="5">
    <location>
        <begin position="189"/>
        <end position="216"/>
    </location>
</feature>
<evidence type="ECO:0000313" key="7">
    <source>
        <dbReference type="Proteomes" id="UP000309138"/>
    </source>
</evidence>
<comment type="subcellular location">
    <subcellularLocation>
        <location evidence="1">Membrane</location>
        <topology evidence="1">Multi-pass membrane protein</topology>
    </subcellularLocation>
</comment>
<protein>
    <recommendedName>
        <fullName evidence="8">CysZ protein</fullName>
    </recommendedName>
</protein>
<gene>
    <name evidence="6" type="ORF">FBR43_02400</name>
</gene>
<keyword evidence="4 5" id="KW-0472">Membrane</keyword>
<evidence type="ECO:0000256" key="3">
    <source>
        <dbReference type="ARBA" id="ARBA00022989"/>
    </source>
</evidence>
<keyword evidence="7" id="KW-1185">Reference proteome</keyword>
<feature type="transmembrane region" description="Helical" evidence="5">
    <location>
        <begin position="127"/>
        <end position="154"/>
    </location>
</feature>